<feature type="transmembrane region" description="Helical" evidence="2">
    <location>
        <begin position="53"/>
        <end position="80"/>
    </location>
</feature>
<name>A0AAW8D9Z3_9MICC</name>
<dbReference type="EMBL" id="JAUSRG010000004">
    <property type="protein sequence ID" value="MDP9905107.1"/>
    <property type="molecule type" value="Genomic_DNA"/>
</dbReference>
<gene>
    <name evidence="4" type="ORF">J2S90_002066</name>
    <name evidence="5" type="ORF">J2S93_002734</name>
</gene>
<sequence>MEQTNRPVRNDVAMAVTILVLALLLAVTGLILVDRWNSAAGRLQTPMFEDLLGFVATASGLGIGAWWIATFILAMAAAFLQQMGKNRCASATAKLSPAFMRRLAVAILGLNLAGIPVANAAPAQFEAAWSPANGSNSSSGISAQWKPSPSPSPHLPAIPSFESGSLEINPHWQPRAPATAPGLLGNGPQRGAEQPASPNQREVVVKQGDSLWSIAARQLGPMASDVDIAHHWPRWYSTNRHVIGDDPGLLLPGQVLQPPPNQ</sequence>
<keyword evidence="2" id="KW-1133">Transmembrane helix</keyword>
<keyword evidence="2" id="KW-0812">Transmembrane</keyword>
<organism evidence="4 7">
    <name type="scientific">Arthrobacter bambusae</name>
    <dbReference type="NCBI Taxonomy" id="1338426"/>
    <lineage>
        <taxon>Bacteria</taxon>
        <taxon>Bacillati</taxon>
        <taxon>Actinomycetota</taxon>
        <taxon>Actinomycetes</taxon>
        <taxon>Micrococcales</taxon>
        <taxon>Micrococcaceae</taxon>
        <taxon>Arthrobacter</taxon>
    </lineage>
</organism>
<proteinExistence type="predicted"/>
<dbReference type="Proteomes" id="UP001230951">
    <property type="component" value="Unassembled WGS sequence"/>
</dbReference>
<dbReference type="RefSeq" id="WP_306961043.1">
    <property type="nucleotide sequence ID" value="NZ_JAUSRG010000004.1"/>
</dbReference>
<dbReference type="EMBL" id="JAUSTF010000005">
    <property type="protein sequence ID" value="MDQ0181303.1"/>
    <property type="molecule type" value="Genomic_DNA"/>
</dbReference>
<dbReference type="Proteomes" id="UP001242995">
    <property type="component" value="Unassembled WGS sequence"/>
</dbReference>
<evidence type="ECO:0000313" key="6">
    <source>
        <dbReference type="Proteomes" id="UP001230951"/>
    </source>
</evidence>
<evidence type="ECO:0000313" key="4">
    <source>
        <dbReference type="EMBL" id="MDP9905107.1"/>
    </source>
</evidence>
<feature type="transmembrane region" description="Helical" evidence="2">
    <location>
        <begin position="12"/>
        <end position="33"/>
    </location>
</feature>
<evidence type="ECO:0000313" key="7">
    <source>
        <dbReference type="Proteomes" id="UP001242995"/>
    </source>
</evidence>
<keyword evidence="6" id="KW-1185">Reference proteome</keyword>
<dbReference type="Pfam" id="PF01476">
    <property type="entry name" value="LysM"/>
    <property type="match status" value="1"/>
</dbReference>
<evidence type="ECO:0000256" key="1">
    <source>
        <dbReference type="SAM" id="MobiDB-lite"/>
    </source>
</evidence>
<accession>A0AAW8D9Z3</accession>
<dbReference type="Gene3D" id="3.10.350.10">
    <property type="entry name" value="LysM domain"/>
    <property type="match status" value="1"/>
</dbReference>
<evidence type="ECO:0000313" key="5">
    <source>
        <dbReference type="EMBL" id="MDQ0181303.1"/>
    </source>
</evidence>
<keyword evidence="2" id="KW-0472">Membrane</keyword>
<dbReference type="AlphaFoldDB" id="A0AAW8D9Z3"/>
<evidence type="ECO:0000259" key="3">
    <source>
        <dbReference type="PROSITE" id="PS51782"/>
    </source>
</evidence>
<dbReference type="InterPro" id="IPR036779">
    <property type="entry name" value="LysM_dom_sf"/>
</dbReference>
<comment type="caution">
    <text evidence="4">The sequence shown here is derived from an EMBL/GenBank/DDBJ whole genome shotgun (WGS) entry which is preliminary data.</text>
</comment>
<reference evidence="4 6" key="1">
    <citation type="submission" date="2023-07" db="EMBL/GenBank/DDBJ databases">
        <title>Sorghum-associated microbial communities from plants grown in Nebraska, USA.</title>
        <authorList>
            <person name="Schachtman D."/>
        </authorList>
    </citation>
    <scope>NUCLEOTIDE SEQUENCE</scope>
    <source>
        <strain evidence="4">DS1006</strain>
        <strain evidence="5 6">DS1016</strain>
    </source>
</reference>
<dbReference type="InterPro" id="IPR018392">
    <property type="entry name" value="LysM"/>
</dbReference>
<protein>
    <submittedName>
        <fullName evidence="4">LysM repeat protein</fullName>
    </submittedName>
</protein>
<feature type="region of interest" description="Disordered" evidence="1">
    <location>
        <begin position="136"/>
        <end position="204"/>
    </location>
</feature>
<dbReference type="CDD" id="cd00118">
    <property type="entry name" value="LysM"/>
    <property type="match status" value="1"/>
</dbReference>
<dbReference type="PROSITE" id="PS51782">
    <property type="entry name" value="LYSM"/>
    <property type="match status" value="1"/>
</dbReference>
<evidence type="ECO:0000256" key="2">
    <source>
        <dbReference type="SAM" id="Phobius"/>
    </source>
</evidence>
<feature type="domain" description="LysM" evidence="3">
    <location>
        <begin position="201"/>
        <end position="258"/>
    </location>
</feature>